<dbReference type="EMBL" id="JANFFA010000002">
    <property type="protein sequence ID" value="MDQ2094186.1"/>
    <property type="molecule type" value="Genomic_DNA"/>
</dbReference>
<dbReference type="Proteomes" id="UP001227162">
    <property type="component" value="Unassembled WGS sequence"/>
</dbReference>
<dbReference type="AlphaFoldDB" id="A0AAJ1U644"/>
<dbReference type="RefSeq" id="WP_317625798.1">
    <property type="nucleotide sequence ID" value="NZ_JANFFA010000002.1"/>
</dbReference>
<dbReference type="GO" id="GO:0043165">
    <property type="term" value="P:Gram-negative-bacterium-type cell outer membrane assembly"/>
    <property type="evidence" value="ECO:0007669"/>
    <property type="project" value="InterPro"/>
</dbReference>
<reference evidence="1" key="1">
    <citation type="submission" date="2022-07" db="EMBL/GenBank/DDBJ databases">
        <authorList>
            <person name="Otstavnykh N."/>
            <person name="Isaeva M."/>
            <person name="Bystritskaya E."/>
        </authorList>
    </citation>
    <scope>NUCLEOTIDE SEQUENCE</scope>
    <source>
        <strain evidence="1">10Alg 79</strain>
    </source>
</reference>
<keyword evidence="2" id="KW-1185">Reference proteome</keyword>
<gene>
    <name evidence="1" type="primary">lptE</name>
    <name evidence="1" type="ORF">NOI20_08700</name>
</gene>
<reference evidence="1" key="2">
    <citation type="submission" date="2023-04" db="EMBL/GenBank/DDBJ databases">
        <title>'Rhodoalgimonas zhirmunskyi' gen. nov., isolated from a red alga.</title>
        <authorList>
            <person name="Nedashkovskaya O.I."/>
            <person name="Otstavnykh N.Y."/>
            <person name="Bystritskaya E.P."/>
            <person name="Balabanova L.A."/>
            <person name="Isaeva M.P."/>
        </authorList>
    </citation>
    <scope>NUCLEOTIDE SEQUENCE</scope>
    <source>
        <strain evidence="1">10Alg 79</strain>
    </source>
</reference>
<comment type="caution">
    <text evidence="1">The sequence shown here is derived from an EMBL/GenBank/DDBJ whole genome shotgun (WGS) entry which is preliminary data.</text>
</comment>
<dbReference type="Gene3D" id="3.30.160.150">
    <property type="entry name" value="Lipoprotein like domain"/>
    <property type="match status" value="1"/>
</dbReference>
<accession>A0AAJ1U644</accession>
<name>A0AAJ1U644_9RHOB</name>
<keyword evidence="1" id="KW-0449">Lipoprotein</keyword>
<organism evidence="1 2">
    <name type="scientific">Rhodalgimonas zhirmunskyi</name>
    <dbReference type="NCBI Taxonomy" id="2964767"/>
    <lineage>
        <taxon>Bacteria</taxon>
        <taxon>Pseudomonadati</taxon>
        <taxon>Pseudomonadota</taxon>
        <taxon>Alphaproteobacteria</taxon>
        <taxon>Rhodobacterales</taxon>
        <taxon>Roseobacteraceae</taxon>
        <taxon>Rhodalgimonas</taxon>
    </lineage>
</organism>
<evidence type="ECO:0000313" key="2">
    <source>
        <dbReference type="Proteomes" id="UP001227162"/>
    </source>
</evidence>
<evidence type="ECO:0000313" key="1">
    <source>
        <dbReference type="EMBL" id="MDQ2094186.1"/>
    </source>
</evidence>
<sequence>MWSFDRRNLILGALALGGLASCGFTPAYGPNGTATRLQNRILVSEPSDRNSYLLTRHLETRLGRSASPEFGLNVTLELQEEGIAVTSTNITARYNVIGKAAYELLDLSDGSVLTKGQVNSFTGYSATGSTASIQTAEADAYERLMVILGDQIVTRLIAASGNLPE</sequence>
<dbReference type="GO" id="GO:0019867">
    <property type="term" value="C:outer membrane"/>
    <property type="evidence" value="ECO:0007669"/>
    <property type="project" value="InterPro"/>
</dbReference>
<proteinExistence type="predicted"/>
<dbReference type="Pfam" id="PF04390">
    <property type="entry name" value="LptE"/>
    <property type="match status" value="1"/>
</dbReference>
<protein>
    <submittedName>
        <fullName evidence="1">LPS assembly lipoprotein LptE</fullName>
    </submittedName>
</protein>
<dbReference type="PROSITE" id="PS51257">
    <property type="entry name" value="PROKAR_LIPOPROTEIN"/>
    <property type="match status" value="1"/>
</dbReference>
<dbReference type="InterPro" id="IPR007485">
    <property type="entry name" value="LPS_assembly_LptE"/>
</dbReference>